<feature type="region of interest" description="Disordered" evidence="1">
    <location>
        <begin position="521"/>
        <end position="543"/>
    </location>
</feature>
<evidence type="ECO:0000259" key="2">
    <source>
        <dbReference type="SMART" id="SM00563"/>
    </source>
</evidence>
<feature type="region of interest" description="Disordered" evidence="1">
    <location>
        <begin position="567"/>
        <end position="620"/>
    </location>
</feature>
<reference evidence="3" key="1">
    <citation type="journal article" date="2020" name="bioRxiv">
        <title>Comparative genomics of Chlamydomonas.</title>
        <authorList>
            <person name="Craig R.J."/>
            <person name="Hasan A.R."/>
            <person name="Ness R.W."/>
            <person name="Keightley P.D."/>
        </authorList>
    </citation>
    <scope>NUCLEOTIDE SEQUENCE</scope>
    <source>
        <strain evidence="3">SAG 7.73</strain>
    </source>
</reference>
<dbReference type="GO" id="GO:0016020">
    <property type="term" value="C:membrane"/>
    <property type="evidence" value="ECO:0007669"/>
    <property type="project" value="TreeGrafter"/>
</dbReference>
<gene>
    <name evidence="3" type="ORF">HXX76_001194</name>
</gene>
<dbReference type="EMBL" id="JAEHOC010000002">
    <property type="protein sequence ID" value="KAG2444441.1"/>
    <property type="molecule type" value="Genomic_DNA"/>
</dbReference>
<evidence type="ECO:0000313" key="4">
    <source>
        <dbReference type="Proteomes" id="UP000650467"/>
    </source>
</evidence>
<dbReference type="Gene3D" id="3.40.50.1820">
    <property type="entry name" value="alpha/beta hydrolase"/>
    <property type="match status" value="2"/>
</dbReference>
<dbReference type="Proteomes" id="UP000650467">
    <property type="component" value="Unassembled WGS sequence"/>
</dbReference>
<dbReference type="PANTHER" id="PTHR22753">
    <property type="entry name" value="TRANSMEMBRANE PROTEIN 68"/>
    <property type="match status" value="1"/>
</dbReference>
<organism evidence="3 4">
    <name type="scientific">Chlamydomonas incerta</name>
    <dbReference type="NCBI Taxonomy" id="51695"/>
    <lineage>
        <taxon>Eukaryota</taxon>
        <taxon>Viridiplantae</taxon>
        <taxon>Chlorophyta</taxon>
        <taxon>core chlorophytes</taxon>
        <taxon>Chlorophyceae</taxon>
        <taxon>CS clade</taxon>
        <taxon>Chlamydomonadales</taxon>
        <taxon>Chlamydomonadaceae</taxon>
        <taxon>Chlamydomonas</taxon>
    </lineage>
</organism>
<proteinExistence type="predicted"/>
<dbReference type="InterPro" id="IPR029058">
    <property type="entry name" value="AB_hydrolase_fold"/>
</dbReference>
<dbReference type="InterPro" id="IPR002123">
    <property type="entry name" value="Plipid/glycerol_acylTrfase"/>
</dbReference>
<feature type="region of interest" description="Disordered" evidence="1">
    <location>
        <begin position="169"/>
        <end position="198"/>
    </location>
</feature>
<dbReference type="SMART" id="SM00563">
    <property type="entry name" value="PlsC"/>
    <property type="match status" value="1"/>
</dbReference>
<dbReference type="PANTHER" id="PTHR22753:SF48">
    <property type="entry name" value="PHOSPHOLIPID_GLYCEROL ACYLTRANSFERASE DOMAIN-CONTAINING PROTEIN"/>
    <property type="match status" value="1"/>
</dbReference>
<feature type="region of interest" description="Disordered" evidence="1">
    <location>
        <begin position="1"/>
        <end position="26"/>
    </location>
</feature>
<feature type="domain" description="Phospholipid/glycerol acyltransferase" evidence="2">
    <location>
        <begin position="659"/>
        <end position="774"/>
    </location>
</feature>
<feature type="compositionally biased region" description="Low complexity" evidence="1">
    <location>
        <begin position="12"/>
        <end position="25"/>
    </location>
</feature>
<comment type="caution">
    <text evidence="3">The sequence shown here is derived from an EMBL/GenBank/DDBJ whole genome shotgun (WGS) entry which is preliminary data.</text>
</comment>
<dbReference type="SUPFAM" id="SSF53474">
    <property type="entry name" value="alpha/beta-Hydrolases"/>
    <property type="match status" value="1"/>
</dbReference>
<feature type="compositionally biased region" description="Polar residues" evidence="1">
    <location>
        <begin position="1"/>
        <end position="11"/>
    </location>
</feature>
<dbReference type="GO" id="GO:0016746">
    <property type="term" value="F:acyltransferase activity"/>
    <property type="evidence" value="ECO:0007669"/>
    <property type="project" value="InterPro"/>
</dbReference>
<keyword evidence="4" id="KW-1185">Reference proteome</keyword>
<sequence length="919" mass="95077">MLASGTLSGRQGSAVPGAPASAPVSRGRRCAQLLPSRLDLQTTKLLGSVAHAPAPRRLGHLAASVVARSSASPLGGILGPPPTFRVQLIQPTGVARSEDCDKLLVYLPGTDGTGQAILPQIPALRSQGYDTWCLYMPPDDRSDWEQLTTQVTLLLRQLLADWQAGHGLPAQRRVDSDGNNSDGEGAAQPLPPPPARPPPRITIIAESFGCCLALRLAASGAAPELLDRLVLLNPATSFNRSLSGLSSLIAASNLLSLFPRDWYSVAQTTLLPLLVDGGRVEPANQELLQSMIQMEPPCCSQSFGFGAGFTSAAVPPGSAYDDYSSAAGYSRRTPTITANGPSSDSISSAGGLWERRHGSLSGGSSSSFGSSNSSLSSGGSSSPATLYYGPAAAANFRTNLLRTGDPGEEALARVRTPVLLVTSARDRLLPSIAEGARLARQLPNCRRTILPDSGHAAMLERGLNIAHIMAGAGFLGELPPARAAAGPAAAAAAAGARRVAPQQAAAAAGVGAAVVGGAGAGPAAAGGWPGDAESWHMSSGVGGSISDSLGGSGGAYTNGNGNGAPAAPLAAASSSSASSSTSSSSAAMGRSAGRANGTGGGNGNGNGGEEEPAATGRDTDSAFDEWCQNLAPWRDLISPVVLGFSNLPPPGSADFERPMLFVGNHQKMGFYDTPLLVYELYVRGYRVRGLAHPGHWAGPFGRWFESFGAVKASPMAAFRLLRAREKVLLFPGGAKEVVKKRGQEYTLLWKDSPDFVRLAAKCNALIVPFAAVGADDAYDVIMDTDEVISHPLLGPLTQGLLARVSSALAPEESIFPITRLPVVGLPTPIPVPNLQRLYFKFAPPVDPARLGTDIHDPAQVQQLYDGVKATVTECMADLLEVRGADEESQLGERLARSLRRMAPVLGAAVAPPPSPPPLR</sequence>
<feature type="compositionally biased region" description="Gly residues" evidence="1">
    <location>
        <begin position="596"/>
        <end position="607"/>
    </location>
</feature>
<evidence type="ECO:0000313" key="3">
    <source>
        <dbReference type="EMBL" id="KAG2444441.1"/>
    </source>
</evidence>
<accession>A0A836B0Z3</accession>
<dbReference type="AlphaFoldDB" id="A0A836B0Z3"/>
<evidence type="ECO:0000256" key="1">
    <source>
        <dbReference type="SAM" id="MobiDB-lite"/>
    </source>
</evidence>
<name>A0A836B0Z3_CHLIN</name>
<feature type="compositionally biased region" description="Low complexity" evidence="1">
    <location>
        <begin position="567"/>
        <end position="595"/>
    </location>
</feature>
<dbReference type="OrthoDB" id="44277at2759"/>
<feature type="compositionally biased region" description="Pro residues" evidence="1">
    <location>
        <begin position="189"/>
        <end position="198"/>
    </location>
</feature>
<protein>
    <recommendedName>
        <fullName evidence="2">Phospholipid/glycerol acyltransferase domain-containing protein</fullName>
    </recommendedName>
</protein>
<dbReference type="CDD" id="cd07987">
    <property type="entry name" value="LPLAT_MGAT-like"/>
    <property type="match status" value="1"/>
</dbReference>